<dbReference type="PANTHER" id="PTHR44083">
    <property type="entry name" value="TOPLESS-RELATED PROTEIN 1-RELATED"/>
    <property type="match status" value="1"/>
</dbReference>
<accession>A0AAW2MHT9</accession>
<name>A0AAW2MHT9_9LAMI</name>
<dbReference type="InterPro" id="IPR048419">
    <property type="entry name" value="Topless_Znf"/>
</dbReference>
<dbReference type="InterPro" id="IPR027728">
    <property type="entry name" value="Topless_fam"/>
</dbReference>
<reference evidence="2" key="2">
    <citation type="journal article" date="2024" name="Plant">
        <title>Genomic evolution and insights into agronomic trait innovations of Sesamum species.</title>
        <authorList>
            <person name="Miao H."/>
            <person name="Wang L."/>
            <person name="Qu L."/>
            <person name="Liu H."/>
            <person name="Sun Y."/>
            <person name="Le M."/>
            <person name="Wang Q."/>
            <person name="Wei S."/>
            <person name="Zheng Y."/>
            <person name="Lin W."/>
            <person name="Duan Y."/>
            <person name="Cao H."/>
            <person name="Xiong S."/>
            <person name="Wang X."/>
            <person name="Wei L."/>
            <person name="Li C."/>
            <person name="Ma Q."/>
            <person name="Ju M."/>
            <person name="Zhao R."/>
            <person name="Li G."/>
            <person name="Mu C."/>
            <person name="Tian Q."/>
            <person name="Mei H."/>
            <person name="Zhang T."/>
            <person name="Gao T."/>
            <person name="Zhang H."/>
        </authorList>
    </citation>
    <scope>NUCLEOTIDE SEQUENCE</scope>
    <source>
        <strain evidence="2">G01</strain>
    </source>
</reference>
<feature type="domain" description="TOPLESS zinc finger" evidence="1">
    <location>
        <begin position="22"/>
        <end position="62"/>
    </location>
</feature>
<dbReference type="AlphaFoldDB" id="A0AAW2MHT9"/>
<dbReference type="SUPFAM" id="SSF50960">
    <property type="entry name" value="TolB, C-terminal domain"/>
    <property type="match status" value="1"/>
</dbReference>
<proteinExistence type="predicted"/>
<sequence>MLVELKKLIEANPLFRDKLTFPAFKASRLRTLINQSLNWQHQLCKNPRPNPDIKTLFTDHTCASKIFSLSGTNVGDISIWEVGSRERQLWLKMPPYLSIDVFGAQMDLYSVFAFPSILFRYIDNPAGELRQHLEVDAHTGGVNDIAFAHPNKQLCILHVEMTRRLRLYTFEGHEAPFIFSTAIDGKIKAWLYDSLGSRVDYDAPGLWCTTMAYSADGTRCFQNPAFSLYC</sequence>
<comment type="caution">
    <text evidence="2">The sequence shown here is derived from an EMBL/GenBank/DDBJ whole genome shotgun (WGS) entry which is preliminary data.</text>
</comment>
<evidence type="ECO:0000313" key="2">
    <source>
        <dbReference type="EMBL" id="KAL0331020.1"/>
    </source>
</evidence>
<protein>
    <submittedName>
        <fullName evidence="2">Protein TPR3</fullName>
    </submittedName>
</protein>
<dbReference type="EMBL" id="JACGWK010000010">
    <property type="protein sequence ID" value="KAL0331020.1"/>
    <property type="molecule type" value="Genomic_DNA"/>
</dbReference>
<gene>
    <name evidence="2" type="ORF">Sangu_1647500</name>
</gene>
<evidence type="ECO:0000259" key="1">
    <source>
        <dbReference type="Pfam" id="PF21359"/>
    </source>
</evidence>
<dbReference type="PANTHER" id="PTHR44083:SF5">
    <property type="entry name" value="PROTEIN TOPLESS-RELATED PROTEIN 2"/>
    <property type="match status" value="1"/>
</dbReference>
<organism evidence="2">
    <name type="scientific">Sesamum angustifolium</name>
    <dbReference type="NCBI Taxonomy" id="2727405"/>
    <lineage>
        <taxon>Eukaryota</taxon>
        <taxon>Viridiplantae</taxon>
        <taxon>Streptophyta</taxon>
        <taxon>Embryophyta</taxon>
        <taxon>Tracheophyta</taxon>
        <taxon>Spermatophyta</taxon>
        <taxon>Magnoliopsida</taxon>
        <taxon>eudicotyledons</taxon>
        <taxon>Gunneridae</taxon>
        <taxon>Pentapetalae</taxon>
        <taxon>asterids</taxon>
        <taxon>lamiids</taxon>
        <taxon>Lamiales</taxon>
        <taxon>Pedaliaceae</taxon>
        <taxon>Sesamum</taxon>
    </lineage>
</organism>
<dbReference type="GO" id="GO:0006355">
    <property type="term" value="P:regulation of DNA-templated transcription"/>
    <property type="evidence" value="ECO:0007669"/>
    <property type="project" value="InterPro"/>
</dbReference>
<reference evidence="2" key="1">
    <citation type="submission" date="2020-06" db="EMBL/GenBank/DDBJ databases">
        <authorList>
            <person name="Li T."/>
            <person name="Hu X."/>
            <person name="Zhang T."/>
            <person name="Song X."/>
            <person name="Zhang H."/>
            <person name="Dai N."/>
            <person name="Sheng W."/>
            <person name="Hou X."/>
            <person name="Wei L."/>
        </authorList>
    </citation>
    <scope>NUCLEOTIDE SEQUENCE</scope>
    <source>
        <strain evidence="2">G01</strain>
        <tissue evidence="2">Leaf</tissue>
    </source>
</reference>
<dbReference type="Pfam" id="PF21359">
    <property type="entry name" value="zf_topless"/>
    <property type="match status" value="1"/>
</dbReference>